<dbReference type="SUPFAM" id="SSF55298">
    <property type="entry name" value="YjgF-like"/>
    <property type="match status" value="1"/>
</dbReference>
<dbReference type="InterPro" id="IPR006175">
    <property type="entry name" value="YjgF/YER057c/UK114"/>
</dbReference>
<dbReference type="CDD" id="cd06150">
    <property type="entry name" value="YjgF_YER057c_UK114_like_2"/>
    <property type="match status" value="1"/>
</dbReference>
<dbReference type="PANTHER" id="PTHR47328:SF1">
    <property type="entry name" value="RUTC FAMILY PROTEIN YOAB"/>
    <property type="match status" value="1"/>
</dbReference>
<dbReference type="Proteomes" id="UP000018418">
    <property type="component" value="Unassembled WGS sequence"/>
</dbReference>
<reference evidence="1 2" key="1">
    <citation type="submission" date="2013-10" db="EMBL/GenBank/DDBJ databases">
        <title>The Genome Sequence of Acinetobacter brisouii CIP 110357.</title>
        <authorList>
            <consortium name="The Broad Institute Genomics Platform"/>
            <consortium name="The Broad Institute Genome Sequencing Center for Infectious Disease"/>
            <person name="Cerqueira G."/>
            <person name="Feldgarden M."/>
            <person name="Courvalin P."/>
            <person name="Grillot-Courvalin C."/>
            <person name="Clermont D."/>
            <person name="Rocha E."/>
            <person name="Yoon E.-J."/>
            <person name="Nemec A."/>
            <person name="Young S.K."/>
            <person name="Zeng Q."/>
            <person name="Gargeya S."/>
            <person name="Fitzgerald M."/>
            <person name="Abouelleil A."/>
            <person name="Alvarado L."/>
            <person name="Berlin A.M."/>
            <person name="Chapman S.B."/>
            <person name="Gainer-Dewar J."/>
            <person name="Goldberg J."/>
            <person name="Gnerre S."/>
            <person name="Griggs A."/>
            <person name="Gujja S."/>
            <person name="Hansen M."/>
            <person name="Howarth C."/>
            <person name="Imamovic A."/>
            <person name="Ireland A."/>
            <person name="Larimer J."/>
            <person name="McCowan C."/>
            <person name="Murphy C."/>
            <person name="Pearson M."/>
            <person name="Poon T.W."/>
            <person name="Priest M."/>
            <person name="Roberts A."/>
            <person name="Saif S."/>
            <person name="Shea T."/>
            <person name="Sykes S."/>
            <person name="Wortman J."/>
            <person name="Nusbaum C."/>
            <person name="Birren B."/>
        </authorList>
    </citation>
    <scope>NUCLEOTIDE SEQUENCE [LARGE SCALE GENOMIC DNA]</scope>
    <source>
        <strain evidence="1 2">CIP 110357</strain>
    </source>
</reference>
<gene>
    <name evidence="1" type="ORF">P255_02374</name>
</gene>
<comment type="caution">
    <text evidence="1">The sequence shown here is derived from an EMBL/GenBank/DDBJ whole genome shotgun (WGS) entry which is preliminary data.</text>
</comment>
<protein>
    <submittedName>
        <fullName evidence="1">Uncharacterized protein</fullName>
    </submittedName>
</protein>
<accession>V2UKA0</accession>
<dbReference type="HOGENOM" id="CLU_100715_6_1_6"/>
<keyword evidence="2" id="KW-1185">Reference proteome</keyword>
<evidence type="ECO:0000313" key="2">
    <source>
        <dbReference type="Proteomes" id="UP000018418"/>
    </source>
</evidence>
<proteinExistence type="predicted"/>
<dbReference type="PATRIC" id="fig|1341683.3.peg.2350"/>
<dbReference type="InterPro" id="IPR035959">
    <property type="entry name" value="RutC-like_sf"/>
</dbReference>
<name>V2UKA0_9GAMM</name>
<dbReference type="Pfam" id="PF01042">
    <property type="entry name" value="Ribonuc_L-PSP"/>
    <property type="match status" value="1"/>
</dbReference>
<dbReference type="InterPro" id="IPR035709">
    <property type="entry name" value="YoaB-like"/>
</dbReference>
<dbReference type="AlphaFoldDB" id="V2UKA0"/>
<dbReference type="EMBL" id="AYEU01000007">
    <property type="protein sequence ID" value="ESK50392.1"/>
    <property type="molecule type" value="Genomic_DNA"/>
</dbReference>
<sequence>MVTITRHEIGPRFSEMTIAHVGSANFIYISGQVAENTILDVEGQTKEVLKFIDRLLAHAGASKKDIVCARIYLASVGDYAQMNAVWEDWVPEGCPPARAALGVKLIDSEYKIEIEVQAVAEQHVLEDENCLTAASLKHQSEHKR</sequence>
<organism evidence="1 2">
    <name type="scientific">Acinetobacter brisouii CIP 110357</name>
    <dbReference type="NCBI Taxonomy" id="1341683"/>
    <lineage>
        <taxon>Bacteria</taxon>
        <taxon>Pseudomonadati</taxon>
        <taxon>Pseudomonadota</taxon>
        <taxon>Gammaproteobacteria</taxon>
        <taxon>Moraxellales</taxon>
        <taxon>Moraxellaceae</taxon>
        <taxon>Acinetobacter</taxon>
    </lineage>
</organism>
<evidence type="ECO:0000313" key="1">
    <source>
        <dbReference type="EMBL" id="ESK50392.1"/>
    </source>
</evidence>
<dbReference type="OrthoDB" id="6899345at2"/>
<dbReference type="PANTHER" id="PTHR47328">
    <property type="match status" value="1"/>
</dbReference>
<dbReference type="Gene3D" id="3.30.1330.40">
    <property type="entry name" value="RutC-like"/>
    <property type="match status" value="1"/>
</dbReference>
<dbReference type="STRING" id="396323.VH98_05200"/>
<dbReference type="RefSeq" id="WP_004902504.1">
    <property type="nucleotide sequence ID" value="NZ_BBTI01000005.1"/>
</dbReference>